<dbReference type="EMBL" id="AP023396">
    <property type="protein sequence ID" value="BCK54996.1"/>
    <property type="molecule type" value="Genomic_DNA"/>
</dbReference>
<dbReference type="KEGG" id="nwl:NWFMUON74_27680"/>
<proteinExistence type="predicted"/>
<evidence type="ECO:0000313" key="2">
    <source>
        <dbReference type="Proteomes" id="UP000516173"/>
    </source>
</evidence>
<dbReference type="AlphaFoldDB" id="A0A7G1KKB4"/>
<keyword evidence="2" id="KW-1185">Reference proteome</keyword>
<reference evidence="1 2" key="1">
    <citation type="submission" date="2020-08" db="EMBL/GenBank/DDBJ databases">
        <title>Genome Sequencing of Nocardia wallacei strain FMUON74 and assembly.</title>
        <authorList>
            <person name="Toyokawa M."/>
            <person name="Uesaka K."/>
        </authorList>
    </citation>
    <scope>NUCLEOTIDE SEQUENCE [LARGE SCALE GENOMIC DNA]</scope>
    <source>
        <strain evidence="1 2">FMUON74</strain>
    </source>
</reference>
<sequence length="115" mass="12782">MHEMISAMTVTPPRICGLAEVLLAHQQMQRHRGCRIDRCGWKWVAYCTLVHHGRIAPQRTGPRERAHARGIDFPVGGVGPARIADAPELPTLQQVLDGLAALAMPPTGWNTRFER</sequence>
<organism evidence="1 2">
    <name type="scientific">Nocardia wallacei</name>
    <dbReference type="NCBI Taxonomy" id="480035"/>
    <lineage>
        <taxon>Bacteria</taxon>
        <taxon>Bacillati</taxon>
        <taxon>Actinomycetota</taxon>
        <taxon>Actinomycetes</taxon>
        <taxon>Mycobacteriales</taxon>
        <taxon>Nocardiaceae</taxon>
        <taxon>Nocardia</taxon>
    </lineage>
</organism>
<dbReference type="RefSeq" id="WP_187688174.1">
    <property type="nucleotide sequence ID" value="NZ_AP023396.1"/>
</dbReference>
<dbReference type="GeneID" id="80347318"/>
<dbReference type="Proteomes" id="UP000516173">
    <property type="component" value="Chromosome"/>
</dbReference>
<protein>
    <submittedName>
        <fullName evidence="1">Uncharacterized protein</fullName>
    </submittedName>
</protein>
<gene>
    <name evidence="1" type="ORF">NWFMUON74_27680</name>
</gene>
<name>A0A7G1KKB4_9NOCA</name>
<evidence type="ECO:0000313" key="1">
    <source>
        <dbReference type="EMBL" id="BCK54996.1"/>
    </source>
</evidence>
<accession>A0A7G1KKB4</accession>